<keyword evidence="2" id="KW-1185">Reference proteome</keyword>
<reference evidence="1" key="1">
    <citation type="thesis" date="2020" institute="ProQuest LLC" country="789 East Eisenhower Parkway, Ann Arbor, MI, USA">
        <title>Comparative Genomics and Chromosome Evolution.</title>
        <authorList>
            <person name="Mudd A.B."/>
        </authorList>
    </citation>
    <scope>NUCLEOTIDE SEQUENCE</scope>
    <source>
        <strain evidence="1">237g6f4</strain>
        <tissue evidence="1">Blood</tissue>
    </source>
</reference>
<dbReference type="Proteomes" id="UP000824782">
    <property type="component" value="Unassembled WGS sequence"/>
</dbReference>
<sequence length="103" mass="11646">MLTESGCNSPDHVIENHGNKTPKICGIDAEFAYWYTEHQGHVPLMPILGHGLWCTLITQGYPGTILAKINFKVTRVYFHNRSNISFWRKPRGNKTVLPSLPIA</sequence>
<dbReference type="AlphaFoldDB" id="A0AAV7CU98"/>
<dbReference type="EMBL" id="WNYA01000002">
    <property type="protein sequence ID" value="KAG8588703.1"/>
    <property type="molecule type" value="Genomic_DNA"/>
</dbReference>
<gene>
    <name evidence="1" type="ORF">GDO81_006066</name>
</gene>
<comment type="caution">
    <text evidence="1">The sequence shown here is derived from an EMBL/GenBank/DDBJ whole genome shotgun (WGS) entry which is preliminary data.</text>
</comment>
<proteinExistence type="predicted"/>
<protein>
    <submittedName>
        <fullName evidence="1">Uncharacterized protein</fullName>
    </submittedName>
</protein>
<organism evidence="1 2">
    <name type="scientific">Engystomops pustulosus</name>
    <name type="common">Tungara frog</name>
    <name type="synonym">Physalaemus pustulosus</name>
    <dbReference type="NCBI Taxonomy" id="76066"/>
    <lineage>
        <taxon>Eukaryota</taxon>
        <taxon>Metazoa</taxon>
        <taxon>Chordata</taxon>
        <taxon>Craniata</taxon>
        <taxon>Vertebrata</taxon>
        <taxon>Euteleostomi</taxon>
        <taxon>Amphibia</taxon>
        <taxon>Batrachia</taxon>
        <taxon>Anura</taxon>
        <taxon>Neobatrachia</taxon>
        <taxon>Hyloidea</taxon>
        <taxon>Leptodactylidae</taxon>
        <taxon>Leiuperinae</taxon>
        <taxon>Engystomops</taxon>
    </lineage>
</organism>
<evidence type="ECO:0000313" key="1">
    <source>
        <dbReference type="EMBL" id="KAG8588703.1"/>
    </source>
</evidence>
<name>A0AAV7CU98_ENGPU</name>
<evidence type="ECO:0000313" key="2">
    <source>
        <dbReference type="Proteomes" id="UP000824782"/>
    </source>
</evidence>
<accession>A0AAV7CU98</accession>